<evidence type="ECO:0000313" key="7">
    <source>
        <dbReference type="EMBL" id="CAF1638782.1"/>
    </source>
</evidence>
<organism evidence="7 8">
    <name type="scientific">Adineta ricciae</name>
    <name type="common">Rotifer</name>
    <dbReference type="NCBI Taxonomy" id="249248"/>
    <lineage>
        <taxon>Eukaryota</taxon>
        <taxon>Metazoa</taxon>
        <taxon>Spiralia</taxon>
        <taxon>Gnathifera</taxon>
        <taxon>Rotifera</taxon>
        <taxon>Eurotatoria</taxon>
        <taxon>Bdelloidea</taxon>
        <taxon>Adinetida</taxon>
        <taxon>Adinetidae</taxon>
        <taxon>Adineta</taxon>
    </lineage>
</organism>
<accession>A0A816DVL1</accession>
<sequence>MLLTEIGNQLTLYSGCIFLFTGLIGNGINTFIFSRVRRYRTTPCTFYFLVGSIDNIVYILINLIARIVAARYDIDLTRTSIVWCKSRAFLAASLSPISFTCSCIAVIDQFLVTSQNVNLRRCSNIKWAYRIVIGIIGFWSTHGIFAPVFYNITAVRCASTNAIYAIYSTIYVTIVITTIPVVIMIVFGGLTYRNIRLTRVPAQQHVDRQQLRMILFQILLISLSILPYGINSTYRLITSTNPKSTDQQLIETFVTTVVTLVTYFYFSGSCYIFLISSTRFRQTVKNQICWFLTGNQIRP</sequence>
<dbReference type="AlphaFoldDB" id="A0A816DVL1"/>
<keyword evidence="3 5" id="KW-1133">Transmembrane helix</keyword>
<comment type="subcellular location">
    <subcellularLocation>
        <location evidence="1">Membrane</location>
    </subcellularLocation>
</comment>
<gene>
    <name evidence="7" type="ORF">XAT740_LOCUS52939</name>
</gene>
<feature type="transmembrane region" description="Helical" evidence="5">
    <location>
        <begin position="46"/>
        <end position="68"/>
    </location>
</feature>
<dbReference type="InterPro" id="IPR017452">
    <property type="entry name" value="GPCR_Rhodpsn_7TM"/>
</dbReference>
<dbReference type="GO" id="GO:0016020">
    <property type="term" value="C:membrane"/>
    <property type="evidence" value="ECO:0007669"/>
    <property type="project" value="UniProtKB-SubCell"/>
</dbReference>
<dbReference type="Gene3D" id="1.20.1070.10">
    <property type="entry name" value="Rhodopsin 7-helix transmembrane proteins"/>
    <property type="match status" value="1"/>
</dbReference>
<dbReference type="Proteomes" id="UP000663828">
    <property type="component" value="Unassembled WGS sequence"/>
</dbReference>
<evidence type="ECO:0000256" key="5">
    <source>
        <dbReference type="SAM" id="Phobius"/>
    </source>
</evidence>
<evidence type="ECO:0000256" key="1">
    <source>
        <dbReference type="ARBA" id="ARBA00004370"/>
    </source>
</evidence>
<dbReference type="EMBL" id="CAJNOR010008887">
    <property type="protein sequence ID" value="CAF1638782.1"/>
    <property type="molecule type" value="Genomic_DNA"/>
</dbReference>
<feature type="transmembrane region" description="Helical" evidence="5">
    <location>
        <begin position="88"/>
        <end position="107"/>
    </location>
</feature>
<evidence type="ECO:0000256" key="3">
    <source>
        <dbReference type="ARBA" id="ARBA00022989"/>
    </source>
</evidence>
<feature type="transmembrane region" description="Helical" evidence="5">
    <location>
        <begin position="12"/>
        <end position="34"/>
    </location>
</feature>
<feature type="domain" description="G-protein coupled receptors family 1 profile" evidence="6">
    <location>
        <begin position="25"/>
        <end position="273"/>
    </location>
</feature>
<keyword evidence="2 5" id="KW-0812">Transmembrane</keyword>
<feature type="transmembrane region" description="Helical" evidence="5">
    <location>
        <begin position="127"/>
        <end position="150"/>
    </location>
</feature>
<dbReference type="PROSITE" id="PS50262">
    <property type="entry name" value="G_PROTEIN_RECEP_F1_2"/>
    <property type="match status" value="1"/>
</dbReference>
<comment type="caution">
    <text evidence="7">The sequence shown here is derived from an EMBL/GenBank/DDBJ whole genome shotgun (WGS) entry which is preliminary data.</text>
</comment>
<proteinExistence type="predicted"/>
<evidence type="ECO:0000256" key="4">
    <source>
        <dbReference type="ARBA" id="ARBA00023136"/>
    </source>
</evidence>
<evidence type="ECO:0000259" key="6">
    <source>
        <dbReference type="PROSITE" id="PS50262"/>
    </source>
</evidence>
<name>A0A816DVL1_ADIRI</name>
<feature type="transmembrane region" description="Helical" evidence="5">
    <location>
        <begin position="162"/>
        <end position="190"/>
    </location>
</feature>
<feature type="transmembrane region" description="Helical" evidence="5">
    <location>
        <begin position="250"/>
        <end position="275"/>
    </location>
</feature>
<keyword evidence="4 5" id="KW-0472">Membrane</keyword>
<reference evidence="7" key="1">
    <citation type="submission" date="2021-02" db="EMBL/GenBank/DDBJ databases">
        <authorList>
            <person name="Nowell W R."/>
        </authorList>
    </citation>
    <scope>NUCLEOTIDE SEQUENCE</scope>
</reference>
<protein>
    <recommendedName>
        <fullName evidence="6">G-protein coupled receptors family 1 profile domain-containing protein</fullName>
    </recommendedName>
</protein>
<evidence type="ECO:0000313" key="8">
    <source>
        <dbReference type="Proteomes" id="UP000663828"/>
    </source>
</evidence>
<feature type="transmembrane region" description="Helical" evidence="5">
    <location>
        <begin position="211"/>
        <end position="230"/>
    </location>
</feature>
<evidence type="ECO:0000256" key="2">
    <source>
        <dbReference type="ARBA" id="ARBA00022692"/>
    </source>
</evidence>
<keyword evidence="8" id="KW-1185">Reference proteome</keyword>
<dbReference type="SUPFAM" id="SSF81321">
    <property type="entry name" value="Family A G protein-coupled receptor-like"/>
    <property type="match status" value="1"/>
</dbReference>